<comment type="caution">
    <text evidence="1">The sequence shown here is derived from an EMBL/GenBank/DDBJ whole genome shotgun (WGS) entry which is preliminary data.</text>
</comment>
<protein>
    <recommendedName>
        <fullName evidence="2">DUF4276 family protein</fullName>
    </recommendedName>
</protein>
<sequence>MTGNMVLLVEGRDDERVVDRICREHRIPCPNVEYRGSDSDLLQEFSTQLKVLGKENTEDVLGVVIDADTSVPSRWQSLRDRLDNAGFLDVPDQPDSGGTIVAPATGGLLPKVGIWIMPDNKASGKLEDFLAFLVPPSDPHWSHAESCVDSLDRPRFRAADRSKAVIYTWLAWQQSPGLQFGTAIRSRFLDPDAPHALQLVHWLRELFG</sequence>
<accession>A0A6B1DVN8</accession>
<evidence type="ECO:0008006" key="2">
    <source>
        <dbReference type="Google" id="ProtNLM"/>
    </source>
</evidence>
<dbReference type="Pfam" id="PF11536">
    <property type="entry name" value="DUF3226"/>
    <property type="match status" value="1"/>
</dbReference>
<dbReference type="AlphaFoldDB" id="A0A6B1DVN8"/>
<dbReference type="InterPro" id="IPR024508">
    <property type="entry name" value="DUF3226"/>
</dbReference>
<gene>
    <name evidence="1" type="ORF">F4Y08_10945</name>
</gene>
<evidence type="ECO:0000313" key="1">
    <source>
        <dbReference type="EMBL" id="MYD90835.1"/>
    </source>
</evidence>
<reference evidence="1" key="1">
    <citation type="submission" date="2019-09" db="EMBL/GenBank/DDBJ databases">
        <title>Characterisation of the sponge microbiome using genome-centric metagenomics.</title>
        <authorList>
            <person name="Engelberts J.P."/>
            <person name="Robbins S.J."/>
            <person name="De Goeij J.M."/>
            <person name="Aranda M."/>
            <person name="Bell S.C."/>
            <person name="Webster N.S."/>
        </authorList>
    </citation>
    <scope>NUCLEOTIDE SEQUENCE</scope>
    <source>
        <strain evidence="1">SB0662_bin_9</strain>
    </source>
</reference>
<dbReference type="SUPFAM" id="SSF160945">
    <property type="entry name" value="PH0156-like"/>
    <property type="match status" value="1"/>
</dbReference>
<proteinExistence type="predicted"/>
<dbReference type="EMBL" id="VXPY01000078">
    <property type="protein sequence ID" value="MYD90835.1"/>
    <property type="molecule type" value="Genomic_DNA"/>
</dbReference>
<organism evidence="1">
    <name type="scientific">Caldilineaceae bacterium SB0662_bin_9</name>
    <dbReference type="NCBI Taxonomy" id="2605258"/>
    <lineage>
        <taxon>Bacteria</taxon>
        <taxon>Bacillati</taxon>
        <taxon>Chloroflexota</taxon>
        <taxon>Caldilineae</taxon>
        <taxon>Caldilineales</taxon>
        <taxon>Caldilineaceae</taxon>
    </lineage>
</organism>
<name>A0A6B1DVN8_9CHLR</name>